<dbReference type="PANTHER" id="PTHR43792">
    <property type="entry name" value="GNAT FAMILY, PUTATIVE (AFU_ORTHOLOGUE AFUA_3G00765)-RELATED-RELATED"/>
    <property type="match status" value="1"/>
</dbReference>
<name>A0ABX1GXX8_9FLAO</name>
<keyword evidence="3" id="KW-1185">Reference proteome</keyword>
<dbReference type="Gene3D" id="3.40.630.30">
    <property type="match status" value="1"/>
</dbReference>
<evidence type="ECO:0000313" key="2">
    <source>
        <dbReference type="EMBL" id="NKI33537.1"/>
    </source>
</evidence>
<dbReference type="Proteomes" id="UP000718451">
    <property type="component" value="Unassembled WGS sequence"/>
</dbReference>
<dbReference type="EMBL" id="JAAWWL010000004">
    <property type="protein sequence ID" value="NKI33537.1"/>
    <property type="molecule type" value="Genomic_DNA"/>
</dbReference>
<evidence type="ECO:0000259" key="1">
    <source>
        <dbReference type="PROSITE" id="PS51186"/>
    </source>
</evidence>
<dbReference type="PROSITE" id="PS51186">
    <property type="entry name" value="GNAT"/>
    <property type="match status" value="1"/>
</dbReference>
<dbReference type="PANTHER" id="PTHR43792:SF1">
    <property type="entry name" value="N-ACETYLTRANSFERASE DOMAIN-CONTAINING PROTEIN"/>
    <property type="match status" value="1"/>
</dbReference>
<gene>
    <name evidence="2" type="ORF">HCU67_16430</name>
</gene>
<reference evidence="2 3" key="1">
    <citation type="submission" date="2020-04" db="EMBL/GenBank/DDBJ databases">
        <authorList>
            <person name="Yoon J."/>
        </authorList>
    </citation>
    <scope>NUCLEOTIDE SEQUENCE [LARGE SCALE GENOMIC DNA]</scope>
    <source>
        <strain evidence="2 3">DJ-13</strain>
    </source>
</reference>
<protein>
    <submittedName>
        <fullName evidence="2">GNAT family N-acetyltransferase</fullName>
    </submittedName>
</protein>
<comment type="caution">
    <text evidence="2">The sequence shown here is derived from an EMBL/GenBank/DDBJ whole genome shotgun (WGS) entry which is preliminary data.</text>
</comment>
<feature type="domain" description="N-acetyltransferase" evidence="1">
    <location>
        <begin position="13"/>
        <end position="174"/>
    </location>
</feature>
<accession>A0ABX1GXX8</accession>
<proteinExistence type="predicted"/>
<dbReference type="InterPro" id="IPR051531">
    <property type="entry name" value="N-acetyltransferase"/>
</dbReference>
<organism evidence="2 3">
    <name type="scientific">Croceivirga thetidis</name>
    <dbReference type="NCBI Taxonomy" id="2721623"/>
    <lineage>
        <taxon>Bacteria</taxon>
        <taxon>Pseudomonadati</taxon>
        <taxon>Bacteroidota</taxon>
        <taxon>Flavobacteriia</taxon>
        <taxon>Flavobacteriales</taxon>
        <taxon>Flavobacteriaceae</taxon>
        <taxon>Croceivirga</taxon>
    </lineage>
</organism>
<dbReference type="Pfam" id="PF13302">
    <property type="entry name" value="Acetyltransf_3"/>
    <property type="match status" value="1"/>
</dbReference>
<dbReference type="SUPFAM" id="SSF55729">
    <property type="entry name" value="Acyl-CoA N-acyltransferases (Nat)"/>
    <property type="match status" value="1"/>
</dbReference>
<evidence type="ECO:0000313" key="3">
    <source>
        <dbReference type="Proteomes" id="UP000718451"/>
    </source>
</evidence>
<dbReference type="InterPro" id="IPR000182">
    <property type="entry name" value="GNAT_dom"/>
</dbReference>
<sequence length="179" mass="20555">MALNYTSFETERLIIRPTSEEDAVFVYHLMNTPKWLKYIGDRNVKSVATAKQYINKKMRPQLHRLGYSNFTVIKKADNQKIGTCGLFDREGLEGIDLGFAFLPAFEKKGFAFESSERLIRAAFENYEIKTLSAITAKDNISSQKLLQRLEFNLIGTTKIVNDPNEILLYQLDNMNSDDI</sequence>
<dbReference type="InterPro" id="IPR016181">
    <property type="entry name" value="Acyl_CoA_acyltransferase"/>
</dbReference>